<accession>A0ABP7S5Q7</accession>
<sequence length="114" mass="11811">MSAGRERGRWWLAALLGGGVLLVQAVALVLLGAGQRALARRRGAALRPEDVAAQGVVGGVAARIGLDLRTAQGVVGLGDVRLQRRPGASEKVLPLRATPGTLVCCQPSRREGVD</sequence>
<keyword evidence="3" id="KW-1185">Reference proteome</keyword>
<evidence type="ECO:0000313" key="3">
    <source>
        <dbReference type="Proteomes" id="UP001501627"/>
    </source>
</evidence>
<proteinExistence type="predicted"/>
<comment type="caution">
    <text evidence="2">The sequence shown here is derived from an EMBL/GenBank/DDBJ whole genome shotgun (WGS) entry which is preliminary data.</text>
</comment>
<reference evidence="3" key="1">
    <citation type="journal article" date="2019" name="Int. J. Syst. Evol. Microbiol.">
        <title>The Global Catalogue of Microorganisms (GCM) 10K type strain sequencing project: providing services to taxonomists for standard genome sequencing and annotation.</title>
        <authorList>
            <consortium name="The Broad Institute Genomics Platform"/>
            <consortium name="The Broad Institute Genome Sequencing Center for Infectious Disease"/>
            <person name="Wu L."/>
            <person name="Ma J."/>
        </authorList>
    </citation>
    <scope>NUCLEOTIDE SEQUENCE [LARGE SCALE GENOMIC DNA]</scope>
    <source>
        <strain evidence="3">JCM 17561</strain>
    </source>
</reference>
<evidence type="ECO:0000313" key="2">
    <source>
        <dbReference type="EMBL" id="GAA4007046.1"/>
    </source>
</evidence>
<protein>
    <submittedName>
        <fullName evidence="2">Uncharacterized protein</fullName>
    </submittedName>
</protein>
<dbReference type="Proteomes" id="UP001501627">
    <property type="component" value="Unassembled WGS sequence"/>
</dbReference>
<organism evidence="2 3">
    <name type="scientific">Comamonas faecalis</name>
    <dbReference type="NCBI Taxonomy" id="1387849"/>
    <lineage>
        <taxon>Bacteria</taxon>
        <taxon>Pseudomonadati</taxon>
        <taxon>Pseudomonadota</taxon>
        <taxon>Betaproteobacteria</taxon>
        <taxon>Burkholderiales</taxon>
        <taxon>Comamonadaceae</taxon>
        <taxon>Comamonas</taxon>
    </lineage>
</organism>
<evidence type="ECO:0000256" key="1">
    <source>
        <dbReference type="SAM" id="Phobius"/>
    </source>
</evidence>
<dbReference type="RefSeq" id="WP_344870008.1">
    <property type="nucleotide sequence ID" value="NZ_BAABBP010000061.1"/>
</dbReference>
<name>A0ABP7S5Q7_9BURK</name>
<feature type="transmembrane region" description="Helical" evidence="1">
    <location>
        <begin position="12"/>
        <end position="33"/>
    </location>
</feature>
<gene>
    <name evidence="2" type="ORF">GCM10022279_33400</name>
</gene>
<keyword evidence="1" id="KW-0812">Transmembrane</keyword>
<keyword evidence="1" id="KW-1133">Transmembrane helix</keyword>
<keyword evidence="1" id="KW-0472">Membrane</keyword>
<dbReference type="EMBL" id="BAABBP010000061">
    <property type="protein sequence ID" value="GAA4007046.1"/>
    <property type="molecule type" value="Genomic_DNA"/>
</dbReference>